<dbReference type="GO" id="GO:0045252">
    <property type="term" value="C:oxoglutarate dehydrogenase complex"/>
    <property type="evidence" value="ECO:0007669"/>
    <property type="project" value="InterPro"/>
</dbReference>
<sequence>PPLIIRSDLIMHRGVVVARRLFNIAATHQAVRSVSSKAVFGRPWVAVIPTFSRARFMASKTVDVPSMGDSITEGTVLSWSVNEGDYVEADQVVCVIETDKVSVDVRTPVAGKITSQKAAADEVVSVGAPLFTIDESAEAPASSAPKAASESAPSPVAPKSEASPTSQKTSPASKSKPASKPSESPKKSNVQTGERTERRVPMSRMRQRIAERLKQAQNTAASLTTFNEIDMSALMGLRSKLKDDFQETHDSKLGFMSAFVKASVVALQDQPNVNAYIEGNEIVYHDYCDISVAVATPTGLVVPVLRDCQNMSFADVELSIAAFGKKAREGQLALEDMAGGTFTISNGGVYGSLFGTPILNPPQSAILGMHGIFERPVVVKGEIVIRPMMYVALSYDHRIIDGREAVLFLRKIKACIEEPTRMLLHI</sequence>
<comment type="subcellular location">
    <subcellularLocation>
        <location evidence="2">Mitochondrion</location>
    </subcellularLocation>
</comment>
<evidence type="ECO:0000256" key="3">
    <source>
        <dbReference type="ARBA" id="ARBA00005145"/>
    </source>
</evidence>
<keyword evidence="6" id="KW-0816">Tricarboxylic acid cycle</keyword>
<protein>
    <recommendedName>
        <fullName evidence="5">dihydrolipoyllysine-residue succinyltransferase</fullName>
        <ecNumber evidence="5">2.3.1.61</ecNumber>
    </recommendedName>
    <alternativeName>
        <fullName evidence="12">2-oxoglutarate dehydrogenase complex component E2</fullName>
    </alternativeName>
</protein>
<reference evidence="15" key="1">
    <citation type="submission" date="2015-04" db="EMBL/GenBank/DDBJ databases">
        <title>The genome sequence of the plant pathogenic Rhizarian Plasmodiophora brassicae reveals insights in its biotrophic life cycle and the origin of chitin synthesis.</title>
        <authorList>
            <person name="Schwelm A."/>
            <person name="Fogelqvist J."/>
            <person name="Knaust A."/>
            <person name="Julke S."/>
            <person name="Lilja T."/>
            <person name="Dhandapani V."/>
            <person name="Bonilla-Rosso G."/>
            <person name="Karlsson M."/>
            <person name="Shevchenko A."/>
            <person name="Choi S.R."/>
            <person name="Kim H.G."/>
            <person name="Park J.Y."/>
            <person name="Lim Y.P."/>
            <person name="Ludwig-Muller J."/>
            <person name="Dixelius C."/>
        </authorList>
    </citation>
    <scope>NUCLEOTIDE SEQUENCE</scope>
    <source>
        <tissue evidence="15">Potato root galls</tissue>
    </source>
</reference>
<evidence type="ECO:0000256" key="5">
    <source>
        <dbReference type="ARBA" id="ARBA00012945"/>
    </source>
</evidence>
<keyword evidence="9" id="KW-0809">Transit peptide</keyword>
<dbReference type="UniPathway" id="UPA00868">
    <property type="reaction ID" value="UER00840"/>
</dbReference>
<evidence type="ECO:0000256" key="12">
    <source>
        <dbReference type="ARBA" id="ARBA00032406"/>
    </source>
</evidence>
<keyword evidence="10" id="KW-0496">Mitochondrion</keyword>
<keyword evidence="11" id="KW-0012">Acyltransferase</keyword>
<dbReference type="SUPFAM" id="SSF51230">
    <property type="entry name" value="Single hybrid motif"/>
    <property type="match status" value="1"/>
</dbReference>
<dbReference type="AlphaFoldDB" id="A0A0H5R7M0"/>
<dbReference type="GO" id="GO:0004149">
    <property type="term" value="F:dihydrolipoyllysine-residue succinyltransferase activity"/>
    <property type="evidence" value="ECO:0007669"/>
    <property type="project" value="UniProtKB-EC"/>
</dbReference>
<dbReference type="EC" id="2.3.1.61" evidence="5"/>
<evidence type="ECO:0000256" key="7">
    <source>
        <dbReference type="ARBA" id="ARBA00022679"/>
    </source>
</evidence>
<dbReference type="GO" id="GO:0005739">
    <property type="term" value="C:mitochondrion"/>
    <property type="evidence" value="ECO:0007669"/>
    <property type="project" value="UniProtKB-SubCell"/>
</dbReference>
<keyword evidence="8" id="KW-0450">Lipoyl</keyword>
<dbReference type="SUPFAM" id="SSF52777">
    <property type="entry name" value="CoA-dependent acyltransferases"/>
    <property type="match status" value="1"/>
</dbReference>
<dbReference type="PANTHER" id="PTHR43416">
    <property type="entry name" value="DIHYDROLIPOYLLYSINE-RESIDUE SUCCINYLTRANSFERASE COMPONENT OF 2-OXOGLUTARATE DEHYDROGENASE COMPLEX, MITOCHONDRIAL-RELATED"/>
    <property type="match status" value="1"/>
</dbReference>
<dbReference type="PROSITE" id="PS50968">
    <property type="entry name" value="BIOTINYL_LIPOYL"/>
    <property type="match status" value="1"/>
</dbReference>
<dbReference type="CDD" id="cd06849">
    <property type="entry name" value="lipoyl_domain"/>
    <property type="match status" value="1"/>
</dbReference>
<dbReference type="InterPro" id="IPR011053">
    <property type="entry name" value="Single_hybrid_motif"/>
</dbReference>
<dbReference type="PROSITE" id="PS00189">
    <property type="entry name" value="LIPOYL"/>
    <property type="match status" value="1"/>
</dbReference>
<evidence type="ECO:0000256" key="4">
    <source>
        <dbReference type="ARBA" id="ARBA00007317"/>
    </source>
</evidence>
<keyword evidence="7" id="KW-0808">Transferase</keyword>
<evidence type="ECO:0000313" key="15">
    <source>
        <dbReference type="EMBL" id="CRZ09806.1"/>
    </source>
</evidence>
<evidence type="ECO:0000256" key="6">
    <source>
        <dbReference type="ARBA" id="ARBA00022532"/>
    </source>
</evidence>
<dbReference type="PANTHER" id="PTHR43416:SF5">
    <property type="entry name" value="DIHYDROLIPOYLLYSINE-RESIDUE SUCCINYLTRANSFERASE COMPONENT OF 2-OXOGLUTARATE DEHYDROGENASE COMPLEX, MITOCHONDRIAL"/>
    <property type="match status" value="1"/>
</dbReference>
<dbReference type="Gene3D" id="3.30.559.10">
    <property type="entry name" value="Chloramphenicol acetyltransferase-like domain"/>
    <property type="match status" value="1"/>
</dbReference>
<organism evidence="15">
    <name type="scientific">Spongospora subterranea</name>
    <dbReference type="NCBI Taxonomy" id="70186"/>
    <lineage>
        <taxon>Eukaryota</taxon>
        <taxon>Sar</taxon>
        <taxon>Rhizaria</taxon>
        <taxon>Endomyxa</taxon>
        <taxon>Phytomyxea</taxon>
        <taxon>Plasmodiophorida</taxon>
        <taxon>Plasmodiophoridae</taxon>
        <taxon>Spongospora</taxon>
    </lineage>
</organism>
<comment type="similarity">
    <text evidence="4">Belongs to the 2-oxoacid dehydrogenase family.</text>
</comment>
<feature type="compositionally biased region" description="Low complexity" evidence="13">
    <location>
        <begin position="138"/>
        <end position="182"/>
    </location>
</feature>
<dbReference type="InterPro" id="IPR001078">
    <property type="entry name" value="2-oxoacid_DH_actylTfrase"/>
</dbReference>
<dbReference type="FunFam" id="3.30.559.10:FF:000006">
    <property type="entry name" value="Dihydrolipoyllysine-residue succinyltransferase component of 2-oxoglutarate dehydrogenase complex, mitochondrial"/>
    <property type="match status" value="1"/>
</dbReference>
<feature type="domain" description="Lipoyl-binding" evidence="14">
    <location>
        <begin position="59"/>
        <end position="134"/>
    </location>
</feature>
<dbReference type="InterPro" id="IPR003016">
    <property type="entry name" value="2-oxoA_DH_lipoyl-BS"/>
</dbReference>
<evidence type="ECO:0000256" key="1">
    <source>
        <dbReference type="ARBA" id="ARBA00001938"/>
    </source>
</evidence>
<dbReference type="Gene3D" id="2.40.50.100">
    <property type="match status" value="1"/>
</dbReference>
<evidence type="ECO:0000256" key="2">
    <source>
        <dbReference type="ARBA" id="ARBA00004173"/>
    </source>
</evidence>
<evidence type="ECO:0000256" key="10">
    <source>
        <dbReference type="ARBA" id="ARBA00023128"/>
    </source>
</evidence>
<comment type="cofactor">
    <cofactor evidence="1">
        <name>(R)-lipoate</name>
        <dbReference type="ChEBI" id="CHEBI:83088"/>
    </cofactor>
</comment>
<dbReference type="GO" id="GO:0006099">
    <property type="term" value="P:tricarboxylic acid cycle"/>
    <property type="evidence" value="ECO:0007669"/>
    <property type="project" value="UniProtKB-KW"/>
</dbReference>
<evidence type="ECO:0000259" key="14">
    <source>
        <dbReference type="PROSITE" id="PS50968"/>
    </source>
</evidence>
<feature type="non-terminal residue" evidence="15">
    <location>
        <position position="1"/>
    </location>
</feature>
<feature type="region of interest" description="Disordered" evidence="13">
    <location>
        <begin position="137"/>
        <end position="204"/>
    </location>
</feature>
<dbReference type="InterPro" id="IPR050537">
    <property type="entry name" value="2-oxoacid_dehydrogenase"/>
</dbReference>
<comment type="pathway">
    <text evidence="3">Amino-acid degradation; L-lysine degradation via saccharopine pathway; glutaryl-CoA from L-lysine: step 6/6.</text>
</comment>
<dbReference type="InterPro" id="IPR006255">
    <property type="entry name" value="SucB"/>
</dbReference>
<evidence type="ECO:0000256" key="8">
    <source>
        <dbReference type="ARBA" id="ARBA00022823"/>
    </source>
</evidence>
<dbReference type="GO" id="GO:0033512">
    <property type="term" value="P:L-lysine catabolic process to acetyl-CoA via saccharopine"/>
    <property type="evidence" value="ECO:0007669"/>
    <property type="project" value="UniProtKB-UniPathway"/>
</dbReference>
<evidence type="ECO:0000256" key="9">
    <source>
        <dbReference type="ARBA" id="ARBA00022946"/>
    </source>
</evidence>
<proteinExistence type="inferred from homology"/>
<evidence type="ECO:0000256" key="13">
    <source>
        <dbReference type="SAM" id="MobiDB-lite"/>
    </source>
</evidence>
<dbReference type="NCBIfam" id="TIGR01347">
    <property type="entry name" value="sucB"/>
    <property type="match status" value="1"/>
</dbReference>
<name>A0A0H5R7M0_9EUKA</name>
<dbReference type="Pfam" id="PF00364">
    <property type="entry name" value="Biotin_lipoyl"/>
    <property type="match status" value="1"/>
</dbReference>
<dbReference type="Pfam" id="PF00198">
    <property type="entry name" value="2-oxoacid_dh"/>
    <property type="match status" value="1"/>
</dbReference>
<accession>A0A0H5R7M0</accession>
<evidence type="ECO:0000256" key="11">
    <source>
        <dbReference type="ARBA" id="ARBA00023315"/>
    </source>
</evidence>
<dbReference type="InterPro" id="IPR023213">
    <property type="entry name" value="CAT-like_dom_sf"/>
</dbReference>
<dbReference type="InterPro" id="IPR000089">
    <property type="entry name" value="Biotin_lipoyl"/>
</dbReference>
<dbReference type="EMBL" id="HACM01009364">
    <property type="protein sequence ID" value="CRZ09806.1"/>
    <property type="molecule type" value="Transcribed_RNA"/>
</dbReference>